<keyword evidence="3" id="KW-1185">Reference proteome</keyword>
<dbReference type="Proteomes" id="UP001141933">
    <property type="component" value="Unassembled WGS sequence"/>
</dbReference>
<accession>A0ABT4PEK8</accession>
<feature type="chain" id="PRO_5047097966" evidence="1">
    <location>
        <begin position="24"/>
        <end position="342"/>
    </location>
</feature>
<sequence>MRKQLLACTSTLLMAVSSFTATAQTIDLKDYLPEVHGTIRGKYEYQTTNDEQRFQVRNARISFSGNVHPKVRYKAEIDLCDEGEMKMLDAYVCVTPFQNWEVTIGQKRVPFTIDAHRSPHQQYFANRSFIAKQMGSLRDAGATVKYKQKEGFPFDIEAGLFSGSGLTEQKGWHKVLCYSGKIQMFPFKGYNLTLSTQRIRPADTNIYMYDVGTYYEWNNWHFEVEAMYKRYAHVDFDDVWAVDAFVNYDWFFRNQKMLFKKMSILARFDYMGNNSEGVPDENGQLVIDDHERKRITGGLTFSLGKPFQADLRVNYEKYFYKDLSLAKPSEQDKFVIEMMVRF</sequence>
<name>A0ABT4PEK8_9BACT</name>
<dbReference type="SUPFAM" id="SSF56935">
    <property type="entry name" value="Porins"/>
    <property type="match status" value="1"/>
</dbReference>
<evidence type="ECO:0000313" key="3">
    <source>
        <dbReference type="Proteomes" id="UP001141933"/>
    </source>
</evidence>
<organism evidence="2 3">
    <name type="scientific">Phocaeicola acetigenes</name>
    <dbReference type="NCBI Taxonomy" id="3016083"/>
    <lineage>
        <taxon>Bacteria</taxon>
        <taxon>Pseudomonadati</taxon>
        <taxon>Bacteroidota</taxon>
        <taxon>Bacteroidia</taxon>
        <taxon>Bacteroidales</taxon>
        <taxon>Bacteroidaceae</taxon>
        <taxon>Phocaeicola</taxon>
    </lineage>
</organism>
<reference evidence="2" key="1">
    <citation type="submission" date="2022-12" db="EMBL/GenBank/DDBJ databases">
        <title>Phocaeicola acetigenes sp. nov., isolated feces from a healthy human.</title>
        <authorList>
            <person name="Do H."/>
            <person name="Ha Y.B."/>
            <person name="Kim J.-S."/>
            <person name="Suh M.K."/>
            <person name="Kim H.S."/>
            <person name="Lee J.-S."/>
        </authorList>
    </citation>
    <scope>NUCLEOTIDE SEQUENCE</scope>
    <source>
        <strain evidence="2">KGMB11183</strain>
    </source>
</reference>
<evidence type="ECO:0000256" key="1">
    <source>
        <dbReference type="SAM" id="SignalP"/>
    </source>
</evidence>
<dbReference type="InterPro" id="IPR010870">
    <property type="entry name" value="Porin_O/P"/>
</dbReference>
<dbReference type="EMBL" id="JAPZVM010000001">
    <property type="protein sequence ID" value="MCZ8371484.1"/>
    <property type="molecule type" value="Genomic_DNA"/>
</dbReference>
<gene>
    <name evidence="2" type="ORF">O6P32_02030</name>
</gene>
<proteinExistence type="predicted"/>
<protein>
    <submittedName>
        <fullName evidence="2">Porin</fullName>
    </submittedName>
</protein>
<evidence type="ECO:0000313" key="2">
    <source>
        <dbReference type="EMBL" id="MCZ8371484.1"/>
    </source>
</evidence>
<keyword evidence="1" id="KW-0732">Signal</keyword>
<dbReference type="Gene3D" id="2.40.160.10">
    <property type="entry name" value="Porin"/>
    <property type="match status" value="1"/>
</dbReference>
<dbReference type="InterPro" id="IPR023614">
    <property type="entry name" value="Porin_dom_sf"/>
</dbReference>
<feature type="signal peptide" evidence="1">
    <location>
        <begin position="1"/>
        <end position="23"/>
    </location>
</feature>
<dbReference type="RefSeq" id="WP_178265398.1">
    <property type="nucleotide sequence ID" value="NZ_JAPZVM010000001.1"/>
</dbReference>
<comment type="caution">
    <text evidence="2">The sequence shown here is derived from an EMBL/GenBank/DDBJ whole genome shotgun (WGS) entry which is preliminary data.</text>
</comment>
<dbReference type="Pfam" id="PF07396">
    <property type="entry name" value="Porin_O_P"/>
    <property type="match status" value="1"/>
</dbReference>